<feature type="region of interest" description="Disordered" evidence="1">
    <location>
        <begin position="50"/>
        <end position="69"/>
    </location>
</feature>
<dbReference type="VEuPathDB" id="FungiDB:I7I52_07969"/>
<proteinExistence type="predicted"/>
<sequence length="69" mass="7877">MPIYFYLFACQHTKYVLCICTYICISDIMRSKTSCWGNPTFITHYTSPLPSGRNTDRYAPLPCSANGNE</sequence>
<reference evidence="2 3" key="1">
    <citation type="submission" date="2021-01" db="EMBL/GenBank/DDBJ databases">
        <title>Chromosome-level genome assembly of a human fungal pathogen reveals clustering of transcriptionally co-regulated genes.</title>
        <authorList>
            <person name="Voorhies M."/>
            <person name="Cohen S."/>
            <person name="Shea T.P."/>
            <person name="Petrus S."/>
            <person name="Munoz J.F."/>
            <person name="Poplawski S."/>
            <person name="Goldman W.E."/>
            <person name="Michael T."/>
            <person name="Cuomo C.A."/>
            <person name="Sil A."/>
            <person name="Beyhan S."/>
        </authorList>
    </citation>
    <scope>NUCLEOTIDE SEQUENCE [LARGE SCALE GENOMIC DNA]</scope>
    <source>
        <strain evidence="2 3">G184AR</strain>
    </source>
</reference>
<accession>A0A8H7YJB4</accession>
<name>A0A8H7YJB4_AJECA</name>
<dbReference type="EMBL" id="JAEVHI010000005">
    <property type="protein sequence ID" value="KAG5290832.1"/>
    <property type="molecule type" value="Genomic_DNA"/>
</dbReference>
<organism evidence="2 3">
    <name type="scientific">Ajellomyces capsulatus</name>
    <name type="common">Darling's disease fungus</name>
    <name type="synonym">Histoplasma capsulatum</name>
    <dbReference type="NCBI Taxonomy" id="5037"/>
    <lineage>
        <taxon>Eukaryota</taxon>
        <taxon>Fungi</taxon>
        <taxon>Dikarya</taxon>
        <taxon>Ascomycota</taxon>
        <taxon>Pezizomycotina</taxon>
        <taxon>Eurotiomycetes</taxon>
        <taxon>Eurotiomycetidae</taxon>
        <taxon>Onygenales</taxon>
        <taxon>Ajellomycetaceae</taxon>
        <taxon>Histoplasma</taxon>
    </lineage>
</organism>
<evidence type="ECO:0000313" key="2">
    <source>
        <dbReference type="EMBL" id="KAG5290832.1"/>
    </source>
</evidence>
<gene>
    <name evidence="2" type="ORF">I7I52_07969</name>
</gene>
<dbReference type="AlphaFoldDB" id="A0A8H7YJB4"/>
<comment type="caution">
    <text evidence="2">The sequence shown here is derived from an EMBL/GenBank/DDBJ whole genome shotgun (WGS) entry which is preliminary data.</text>
</comment>
<protein>
    <submittedName>
        <fullName evidence="2">Uncharacterized protein</fullName>
    </submittedName>
</protein>
<evidence type="ECO:0000313" key="3">
    <source>
        <dbReference type="Proteomes" id="UP000670092"/>
    </source>
</evidence>
<evidence type="ECO:0000256" key="1">
    <source>
        <dbReference type="SAM" id="MobiDB-lite"/>
    </source>
</evidence>
<dbReference type="Proteomes" id="UP000670092">
    <property type="component" value="Unassembled WGS sequence"/>
</dbReference>